<dbReference type="Pfam" id="PF03446">
    <property type="entry name" value="NAD_binding_2"/>
    <property type="match status" value="1"/>
</dbReference>
<evidence type="ECO:0000259" key="6">
    <source>
        <dbReference type="Pfam" id="PF03446"/>
    </source>
</evidence>
<feature type="active site" evidence="4">
    <location>
        <position position="183"/>
    </location>
</feature>
<keyword evidence="2" id="KW-0560">Oxidoreductase</keyword>
<dbReference type="AlphaFoldDB" id="A0A5C5G6F3"/>
<dbReference type="Gene3D" id="1.10.1040.10">
    <property type="entry name" value="N-(1-d-carboxylethyl)-l-norvaline Dehydrogenase, domain 2"/>
    <property type="match status" value="1"/>
</dbReference>
<dbReference type="Proteomes" id="UP000311382">
    <property type="component" value="Unassembled WGS sequence"/>
</dbReference>
<name>A0A5C5G6F3_9BASI</name>
<dbReference type="EMBL" id="SOZI01000002">
    <property type="protein sequence ID" value="TNY24620.1"/>
    <property type="molecule type" value="Genomic_DNA"/>
</dbReference>
<comment type="caution">
    <text evidence="8">The sequence shown here is derived from an EMBL/GenBank/DDBJ whole genome shotgun (WGS) entry which is preliminary data.</text>
</comment>
<dbReference type="InterPro" id="IPR006115">
    <property type="entry name" value="6PGDH_NADP-bd"/>
</dbReference>
<dbReference type="InterPro" id="IPR013328">
    <property type="entry name" value="6PGD_dom2"/>
</dbReference>
<proteinExistence type="inferred from homology"/>
<sequence>MPRSAPHKFGFVGLGNMGLPMAHNLEKFLHDEGLPPLTLWNRTASKLPPPSKTLAHAESLEDLAKQCDVVVTSLANDEAARKVYDELFKGAKASPEGTIFVDTSTLYPTTCGELEREAAKIPHTAYLCTPVFGPPPLAKEAKLIIVLSGDTFAKRRVEKFLVPSMGRRVIDVGNNVERAAAFKLCGNGMIASIIELLAEQFTLADQTGVGAELLFEFVKEFLPAPSFLGYGKKILDNNFEGRTGFTSQGGLKDVTHVRNLAQSVGATLPALDAAHRHLVTSIAHGGSDLDWSSMVAGPRLAAGLQPFTGRKDHPRDTGFGARTDDDDGKGGLEPESVGGIKEVQNF</sequence>
<evidence type="ECO:0000313" key="8">
    <source>
        <dbReference type="EMBL" id="TNY24620.1"/>
    </source>
</evidence>
<reference evidence="8 9" key="1">
    <citation type="submission" date="2019-03" db="EMBL/GenBank/DDBJ databases">
        <title>Rhodosporidium diobovatum UCD-FST 08-225 genome sequencing, assembly, and annotation.</title>
        <authorList>
            <person name="Fakankun I.U."/>
            <person name="Fristensky B."/>
            <person name="Levin D.B."/>
        </authorList>
    </citation>
    <scope>NUCLEOTIDE SEQUENCE [LARGE SCALE GENOMIC DNA]</scope>
    <source>
        <strain evidence="8 9">UCD-FST 08-225</strain>
    </source>
</reference>
<protein>
    <recommendedName>
        <fullName evidence="10">6-phosphogluconate dehydrogenase NADP-binding domain-containing protein</fullName>
    </recommendedName>
</protein>
<dbReference type="InterPro" id="IPR051265">
    <property type="entry name" value="HIBADH-related_NP60_sf"/>
</dbReference>
<accession>A0A5C5G6F3</accession>
<dbReference type="InterPro" id="IPR015815">
    <property type="entry name" value="HIBADH-related"/>
</dbReference>
<gene>
    <name evidence="8" type="ORF">DMC30DRAFT_114695</name>
</gene>
<evidence type="ECO:0000256" key="5">
    <source>
        <dbReference type="SAM" id="MobiDB-lite"/>
    </source>
</evidence>
<dbReference type="SUPFAM" id="SSF48179">
    <property type="entry name" value="6-phosphogluconate dehydrogenase C-terminal domain-like"/>
    <property type="match status" value="1"/>
</dbReference>
<comment type="similarity">
    <text evidence="1">Belongs to the HIBADH-related family. NP60 subfamily.</text>
</comment>
<dbReference type="Pfam" id="PF14833">
    <property type="entry name" value="NAD_binding_11"/>
    <property type="match status" value="1"/>
</dbReference>
<evidence type="ECO:0000256" key="1">
    <source>
        <dbReference type="ARBA" id="ARBA00007598"/>
    </source>
</evidence>
<evidence type="ECO:0000256" key="4">
    <source>
        <dbReference type="PIRSR" id="PIRSR000103-1"/>
    </source>
</evidence>
<dbReference type="SUPFAM" id="SSF51735">
    <property type="entry name" value="NAD(P)-binding Rossmann-fold domains"/>
    <property type="match status" value="1"/>
</dbReference>
<feature type="region of interest" description="Disordered" evidence="5">
    <location>
        <begin position="304"/>
        <end position="346"/>
    </location>
</feature>
<keyword evidence="9" id="KW-1185">Reference proteome</keyword>
<keyword evidence="3" id="KW-0520">NAD</keyword>
<organism evidence="8 9">
    <name type="scientific">Rhodotorula diobovata</name>
    <dbReference type="NCBI Taxonomy" id="5288"/>
    <lineage>
        <taxon>Eukaryota</taxon>
        <taxon>Fungi</taxon>
        <taxon>Dikarya</taxon>
        <taxon>Basidiomycota</taxon>
        <taxon>Pucciniomycotina</taxon>
        <taxon>Microbotryomycetes</taxon>
        <taxon>Sporidiobolales</taxon>
        <taxon>Sporidiobolaceae</taxon>
        <taxon>Rhodotorula</taxon>
    </lineage>
</organism>
<evidence type="ECO:0000313" key="9">
    <source>
        <dbReference type="Proteomes" id="UP000311382"/>
    </source>
</evidence>
<dbReference type="PIRSF" id="PIRSF000103">
    <property type="entry name" value="HIBADH"/>
    <property type="match status" value="1"/>
</dbReference>
<feature type="domain" description="6-phosphogluconate dehydrogenase NADP-binding" evidence="6">
    <location>
        <begin position="8"/>
        <end position="170"/>
    </location>
</feature>
<dbReference type="InterPro" id="IPR002204">
    <property type="entry name" value="3-OH-isobutyrate_DH-rel_CS"/>
</dbReference>
<dbReference type="Gene3D" id="3.40.50.720">
    <property type="entry name" value="NAD(P)-binding Rossmann-like Domain"/>
    <property type="match status" value="1"/>
</dbReference>
<evidence type="ECO:0000259" key="7">
    <source>
        <dbReference type="Pfam" id="PF14833"/>
    </source>
</evidence>
<dbReference type="PROSITE" id="PS00895">
    <property type="entry name" value="3_HYDROXYISOBUT_DH"/>
    <property type="match status" value="1"/>
</dbReference>
<evidence type="ECO:0000256" key="3">
    <source>
        <dbReference type="ARBA" id="ARBA00023027"/>
    </source>
</evidence>
<feature type="domain" description="3-hydroxyisobutyrate dehydrogenase-like NAD-binding" evidence="7">
    <location>
        <begin position="180"/>
        <end position="295"/>
    </location>
</feature>
<dbReference type="PANTHER" id="PTHR43580:SF8">
    <property type="entry name" value="6-PHOSPHOGLUCONATE DEHYDROGENASE NADP-BINDING DOMAIN-CONTAINING PROTEIN-RELATED"/>
    <property type="match status" value="1"/>
</dbReference>
<dbReference type="GO" id="GO:0051287">
    <property type="term" value="F:NAD binding"/>
    <property type="evidence" value="ECO:0007669"/>
    <property type="project" value="InterPro"/>
</dbReference>
<dbReference type="InterPro" id="IPR008927">
    <property type="entry name" value="6-PGluconate_DH-like_C_sf"/>
</dbReference>
<evidence type="ECO:0000256" key="2">
    <source>
        <dbReference type="ARBA" id="ARBA00023002"/>
    </source>
</evidence>
<evidence type="ECO:0008006" key="10">
    <source>
        <dbReference type="Google" id="ProtNLM"/>
    </source>
</evidence>
<dbReference type="STRING" id="5288.A0A5C5G6F3"/>
<dbReference type="GO" id="GO:0016491">
    <property type="term" value="F:oxidoreductase activity"/>
    <property type="evidence" value="ECO:0007669"/>
    <property type="project" value="UniProtKB-KW"/>
</dbReference>
<dbReference type="GO" id="GO:0050661">
    <property type="term" value="F:NADP binding"/>
    <property type="evidence" value="ECO:0007669"/>
    <property type="project" value="InterPro"/>
</dbReference>
<dbReference type="PANTHER" id="PTHR43580">
    <property type="entry name" value="OXIDOREDUCTASE GLYR1-RELATED"/>
    <property type="match status" value="1"/>
</dbReference>
<dbReference type="InterPro" id="IPR029154">
    <property type="entry name" value="HIBADH-like_NADP-bd"/>
</dbReference>
<dbReference type="InterPro" id="IPR036291">
    <property type="entry name" value="NAD(P)-bd_dom_sf"/>
</dbReference>
<dbReference type="OrthoDB" id="435038at2759"/>